<keyword evidence="1" id="KW-0813">Transport</keyword>
<dbReference type="PROSITE" id="PS50893">
    <property type="entry name" value="ABC_TRANSPORTER_2"/>
    <property type="match status" value="1"/>
</dbReference>
<keyword evidence="4" id="KW-0175">Coiled coil</keyword>
<dbReference type="PANTHER" id="PTHR43582:SF2">
    <property type="entry name" value="LINEARMYCIN RESISTANCE ATP-BINDING PROTEIN LNRL"/>
    <property type="match status" value="1"/>
</dbReference>
<dbReference type="GO" id="GO:0005524">
    <property type="term" value="F:ATP binding"/>
    <property type="evidence" value="ECO:0007669"/>
    <property type="project" value="UniProtKB-KW"/>
</dbReference>
<dbReference type="SMART" id="SM00382">
    <property type="entry name" value="AAA"/>
    <property type="match status" value="1"/>
</dbReference>
<dbReference type="Pfam" id="PF13732">
    <property type="entry name" value="DrrA1-3_C"/>
    <property type="match status" value="1"/>
</dbReference>
<keyword evidence="2" id="KW-0547">Nucleotide-binding</keyword>
<accession>A0ABT0WFE2</accession>
<dbReference type="EMBL" id="JAMQCR010000002">
    <property type="protein sequence ID" value="MCM2535038.1"/>
    <property type="molecule type" value="Genomic_DNA"/>
</dbReference>
<dbReference type="CDD" id="cd03230">
    <property type="entry name" value="ABC_DR_subfamily_A"/>
    <property type="match status" value="1"/>
</dbReference>
<dbReference type="Gene3D" id="3.40.50.300">
    <property type="entry name" value="P-loop containing nucleotide triphosphate hydrolases"/>
    <property type="match status" value="1"/>
</dbReference>
<dbReference type="InterPro" id="IPR025302">
    <property type="entry name" value="DrrA1/2-like_C"/>
</dbReference>
<evidence type="ECO:0000256" key="4">
    <source>
        <dbReference type="SAM" id="Coils"/>
    </source>
</evidence>
<feature type="domain" description="ABC transporter" evidence="5">
    <location>
        <begin position="2"/>
        <end position="232"/>
    </location>
</feature>
<comment type="caution">
    <text evidence="6">The sequence shown here is derived from an EMBL/GenBank/DDBJ whole genome shotgun (WGS) entry which is preliminary data.</text>
</comment>
<evidence type="ECO:0000313" key="7">
    <source>
        <dbReference type="Proteomes" id="UP001523262"/>
    </source>
</evidence>
<dbReference type="InterPro" id="IPR017871">
    <property type="entry name" value="ABC_transporter-like_CS"/>
</dbReference>
<dbReference type="InterPro" id="IPR003593">
    <property type="entry name" value="AAA+_ATPase"/>
</dbReference>
<sequence>MLEIKNVSKTYDKNIALQNVNFTIPSGVCFGLIGPNGAGKSTLMKILAGIIENYEGDVTFQGDNVKTNSHKVKRQIGYIPQDIVLNETLTAIDNLEFFGSVNGLSSKEAKIKALKVLELVGLKDRGKEAVKTFSGGMKRRINIGCGLMHNPKFIIMDEPTVGVDPQSRNYIFEIIHKLKTQNITVLYSSHYMEEIEHLCEYIALIDKGTVLENGSVQEVLHKYSTPSVYVEGERITEEIFTSLGNVYVKGSGIVVENDEALTLLEKVTNLLKEHQLEVNRLEIAKPNLEDIFLKLTGTSLRD</sequence>
<dbReference type="InterPro" id="IPR003439">
    <property type="entry name" value="ABC_transporter-like_ATP-bd"/>
</dbReference>
<keyword evidence="7" id="KW-1185">Reference proteome</keyword>
<dbReference type="InterPro" id="IPR027417">
    <property type="entry name" value="P-loop_NTPase"/>
</dbReference>
<dbReference type="SUPFAM" id="SSF52540">
    <property type="entry name" value="P-loop containing nucleoside triphosphate hydrolases"/>
    <property type="match status" value="1"/>
</dbReference>
<dbReference type="Proteomes" id="UP001523262">
    <property type="component" value="Unassembled WGS sequence"/>
</dbReference>
<organism evidence="6 7">
    <name type="scientific">Neobacillus pocheonensis</name>
    <dbReference type="NCBI Taxonomy" id="363869"/>
    <lineage>
        <taxon>Bacteria</taxon>
        <taxon>Bacillati</taxon>
        <taxon>Bacillota</taxon>
        <taxon>Bacilli</taxon>
        <taxon>Bacillales</taxon>
        <taxon>Bacillaceae</taxon>
        <taxon>Neobacillus</taxon>
    </lineage>
</organism>
<dbReference type="PANTHER" id="PTHR43582">
    <property type="entry name" value="LINEARMYCIN RESISTANCE ATP-BINDING PROTEIN LNRL"/>
    <property type="match status" value="1"/>
</dbReference>
<dbReference type="Pfam" id="PF00005">
    <property type="entry name" value="ABC_tran"/>
    <property type="match status" value="1"/>
</dbReference>
<evidence type="ECO:0000256" key="3">
    <source>
        <dbReference type="ARBA" id="ARBA00022840"/>
    </source>
</evidence>
<dbReference type="PROSITE" id="PS00211">
    <property type="entry name" value="ABC_TRANSPORTER_1"/>
    <property type="match status" value="1"/>
</dbReference>
<reference evidence="6 7" key="1">
    <citation type="submission" date="2022-06" db="EMBL/GenBank/DDBJ databases">
        <authorList>
            <person name="Jeon C.O."/>
        </authorList>
    </citation>
    <scope>NUCLEOTIDE SEQUENCE [LARGE SCALE GENOMIC DNA]</scope>
    <source>
        <strain evidence="6 7">KCTC 13943</strain>
    </source>
</reference>
<protein>
    <submittedName>
        <fullName evidence="6">ABC transporter ATP-binding protein</fullName>
    </submittedName>
</protein>
<evidence type="ECO:0000256" key="1">
    <source>
        <dbReference type="ARBA" id="ARBA00022448"/>
    </source>
</evidence>
<gene>
    <name evidence="6" type="ORF">NDK43_25235</name>
</gene>
<proteinExistence type="predicted"/>
<feature type="coiled-coil region" evidence="4">
    <location>
        <begin position="257"/>
        <end position="291"/>
    </location>
</feature>
<keyword evidence="3 6" id="KW-0067">ATP-binding</keyword>
<evidence type="ECO:0000313" key="6">
    <source>
        <dbReference type="EMBL" id="MCM2535038.1"/>
    </source>
</evidence>
<name>A0ABT0WFE2_9BACI</name>
<evidence type="ECO:0000256" key="2">
    <source>
        <dbReference type="ARBA" id="ARBA00022741"/>
    </source>
</evidence>
<evidence type="ECO:0000259" key="5">
    <source>
        <dbReference type="PROSITE" id="PS50893"/>
    </source>
</evidence>